<comment type="subunit">
    <text evidence="6">Monomer.</text>
</comment>
<comment type="catalytic activity">
    <reaction evidence="6 7">
        <text>Release of N-terminal amino acids, preferentially methionine, from peptides and arylamides.</text>
        <dbReference type="EC" id="3.4.11.18"/>
    </reaction>
</comment>
<feature type="binding site" evidence="6">
    <location>
        <position position="106"/>
    </location>
    <ligand>
        <name>a divalent metal cation</name>
        <dbReference type="ChEBI" id="CHEBI:60240"/>
        <label>1</label>
    </ligand>
</feature>
<comment type="similarity">
    <text evidence="6">Belongs to the peptidase M24A family. Methionine aminopeptidase type 1 subfamily.</text>
</comment>
<feature type="binding site" evidence="6">
    <location>
        <position position="176"/>
    </location>
    <ligand>
        <name>substrate</name>
    </ligand>
</feature>
<dbReference type="OrthoDB" id="9802055at2"/>
<comment type="cofactor">
    <cofactor evidence="6">
        <name>Co(2+)</name>
        <dbReference type="ChEBI" id="CHEBI:48828"/>
    </cofactor>
    <cofactor evidence="6">
        <name>Zn(2+)</name>
        <dbReference type="ChEBI" id="CHEBI:29105"/>
    </cofactor>
    <cofactor evidence="6">
        <name>Mn(2+)</name>
        <dbReference type="ChEBI" id="CHEBI:29035"/>
    </cofactor>
    <cofactor evidence="6">
        <name>Fe(2+)</name>
        <dbReference type="ChEBI" id="CHEBI:29033"/>
    </cofactor>
    <text evidence="6">Binds 2 divalent metal cations per subunit. Has a high-affinity and a low affinity metal-binding site. The true nature of the physiological cofactor is under debate. The enzyme is active with cobalt, zinc, manganese or divalent iron ions. Most likely, methionine aminopeptidases function as mononuclear Fe(2+)-metalloproteases under physiological conditions, and the catalytically relevant metal-binding site has been assigned to the histidine-containing high-affinity site.</text>
</comment>
<dbReference type="Pfam" id="PF00557">
    <property type="entry name" value="Peptidase_M24"/>
    <property type="match status" value="1"/>
</dbReference>
<dbReference type="NCBIfam" id="TIGR00500">
    <property type="entry name" value="met_pdase_I"/>
    <property type="match status" value="1"/>
</dbReference>
<accession>A0A1A5Y9Y4</accession>
<dbReference type="InterPro" id="IPR001714">
    <property type="entry name" value="Pept_M24_MAP"/>
</dbReference>
<feature type="domain" description="Peptidase M24" evidence="8">
    <location>
        <begin position="13"/>
        <end position="240"/>
    </location>
</feature>
<keyword evidence="3 6" id="KW-0645">Protease</keyword>
<evidence type="ECO:0000259" key="8">
    <source>
        <dbReference type="Pfam" id="PF00557"/>
    </source>
</evidence>
<feature type="binding site" evidence="6">
    <location>
        <position position="106"/>
    </location>
    <ligand>
        <name>a divalent metal cation</name>
        <dbReference type="ChEBI" id="CHEBI:60240"/>
        <label>2</label>
        <note>catalytic</note>
    </ligand>
</feature>
<sequence length="250" mass="27033">MSVELKTREHIRGIRKAGRIVAACHKALSRRLAPGVTTLEIDRFVERFMLDRGAQPAQKGYKGYPYAICASVNDVVCHGFPDAEPLEAGDIVTIDMVADLNGWKADSAWSYSIGKTSASTGKLLKAAKDAMLEGIKKAVPGNHVGDIGHAVQTRAERHGFCVVPMFVGHGIGRSMHEYPDVDHMGPPGQGVVLEEGMVITVEPIVTTGRPDILIGRDGWTARTVDGGWAAQFEHTIAVTKDGPIVLTRWD</sequence>
<dbReference type="PRINTS" id="PR00599">
    <property type="entry name" value="MAPEPTIDASE"/>
</dbReference>
<keyword evidence="4 6" id="KW-0479">Metal-binding</keyword>
<dbReference type="InterPro" id="IPR036005">
    <property type="entry name" value="Creatinase/aminopeptidase-like"/>
</dbReference>
<feature type="binding site" evidence="6">
    <location>
        <position position="95"/>
    </location>
    <ligand>
        <name>a divalent metal cation</name>
        <dbReference type="ChEBI" id="CHEBI:60240"/>
        <label>1</label>
    </ligand>
</feature>
<evidence type="ECO:0000256" key="6">
    <source>
        <dbReference type="HAMAP-Rule" id="MF_01974"/>
    </source>
</evidence>
<comment type="caution">
    <text evidence="9">The sequence shown here is derived from an EMBL/GenBank/DDBJ whole genome shotgun (WGS) entry which is preliminary data.</text>
</comment>
<dbReference type="HAMAP" id="MF_01974">
    <property type="entry name" value="MetAP_1"/>
    <property type="match status" value="1"/>
</dbReference>
<evidence type="ECO:0000256" key="1">
    <source>
        <dbReference type="ARBA" id="ARBA00002521"/>
    </source>
</evidence>
<dbReference type="Proteomes" id="UP000092024">
    <property type="component" value="Unassembled WGS sequence"/>
</dbReference>
<dbReference type="GO" id="GO:0006508">
    <property type="term" value="P:proteolysis"/>
    <property type="evidence" value="ECO:0007669"/>
    <property type="project" value="UniProtKB-KW"/>
</dbReference>
<dbReference type="RefSeq" id="WP_068687301.1">
    <property type="nucleotide sequence ID" value="NZ_LYPA01000080.1"/>
</dbReference>
<feature type="binding site" evidence="6">
    <location>
        <position position="202"/>
    </location>
    <ligand>
        <name>a divalent metal cation</name>
        <dbReference type="ChEBI" id="CHEBI:60240"/>
        <label>2</label>
        <note>catalytic</note>
    </ligand>
</feature>
<dbReference type="STRING" id="1844972.A7K91_02155"/>
<reference evidence="9 10" key="1">
    <citation type="submission" date="2016-05" db="EMBL/GenBank/DDBJ databases">
        <title>Paenibacillus oryzae. sp. nov., isolated from the rice root.</title>
        <authorList>
            <person name="Zhang J."/>
            <person name="Zhang X."/>
        </authorList>
    </citation>
    <scope>NUCLEOTIDE SEQUENCE [LARGE SCALE GENOMIC DNA]</scope>
    <source>
        <strain evidence="9 10">1DrF-4</strain>
    </source>
</reference>
<dbReference type="EC" id="3.4.11.18" evidence="6 7"/>
<evidence type="ECO:0000256" key="7">
    <source>
        <dbReference type="RuleBase" id="RU003653"/>
    </source>
</evidence>
<evidence type="ECO:0000256" key="3">
    <source>
        <dbReference type="ARBA" id="ARBA00022670"/>
    </source>
</evidence>
<dbReference type="PANTHER" id="PTHR43330">
    <property type="entry name" value="METHIONINE AMINOPEPTIDASE"/>
    <property type="match status" value="1"/>
</dbReference>
<dbReference type="EMBL" id="LYPA01000080">
    <property type="protein sequence ID" value="OBR62441.1"/>
    <property type="molecule type" value="Genomic_DNA"/>
</dbReference>
<dbReference type="GO" id="GO:0070006">
    <property type="term" value="F:metalloaminopeptidase activity"/>
    <property type="evidence" value="ECO:0007669"/>
    <property type="project" value="UniProtKB-UniRule"/>
</dbReference>
<dbReference type="InterPro" id="IPR002467">
    <property type="entry name" value="Pept_M24A_MAP1"/>
</dbReference>
<dbReference type="AlphaFoldDB" id="A0A1A5Y9Y4"/>
<proteinExistence type="inferred from homology"/>
<dbReference type="Gene3D" id="3.90.230.10">
    <property type="entry name" value="Creatinase/methionine aminopeptidase superfamily"/>
    <property type="match status" value="1"/>
</dbReference>
<dbReference type="InterPro" id="IPR000994">
    <property type="entry name" value="Pept_M24"/>
</dbReference>
<evidence type="ECO:0000313" key="9">
    <source>
        <dbReference type="EMBL" id="OBR62441.1"/>
    </source>
</evidence>
<dbReference type="GO" id="GO:0046872">
    <property type="term" value="F:metal ion binding"/>
    <property type="evidence" value="ECO:0007669"/>
    <property type="project" value="UniProtKB-UniRule"/>
</dbReference>
<evidence type="ECO:0000313" key="10">
    <source>
        <dbReference type="Proteomes" id="UP000092024"/>
    </source>
</evidence>
<feature type="binding site" evidence="6">
    <location>
        <position position="233"/>
    </location>
    <ligand>
        <name>a divalent metal cation</name>
        <dbReference type="ChEBI" id="CHEBI:60240"/>
        <label>1</label>
    </ligand>
</feature>
<evidence type="ECO:0000256" key="2">
    <source>
        <dbReference type="ARBA" id="ARBA00022438"/>
    </source>
</evidence>
<feature type="binding site" evidence="6">
    <location>
        <position position="233"/>
    </location>
    <ligand>
        <name>a divalent metal cation</name>
        <dbReference type="ChEBI" id="CHEBI:60240"/>
        <label>2</label>
        <note>catalytic</note>
    </ligand>
</feature>
<evidence type="ECO:0000256" key="5">
    <source>
        <dbReference type="ARBA" id="ARBA00022801"/>
    </source>
</evidence>
<organism evidence="9 10">
    <name type="scientific">Paenibacillus oryzae</name>
    <dbReference type="NCBI Taxonomy" id="1844972"/>
    <lineage>
        <taxon>Bacteria</taxon>
        <taxon>Bacillati</taxon>
        <taxon>Bacillota</taxon>
        <taxon>Bacilli</taxon>
        <taxon>Bacillales</taxon>
        <taxon>Paenibacillaceae</taxon>
        <taxon>Paenibacillus</taxon>
    </lineage>
</organism>
<name>A0A1A5Y9Y4_9BACL</name>
<dbReference type="CDD" id="cd01086">
    <property type="entry name" value="MetAP1"/>
    <property type="match status" value="1"/>
</dbReference>
<evidence type="ECO:0000256" key="4">
    <source>
        <dbReference type="ARBA" id="ARBA00022723"/>
    </source>
</evidence>
<keyword evidence="2 6" id="KW-0031">Aminopeptidase</keyword>
<comment type="function">
    <text evidence="1 6">Removes the N-terminal methionine from nascent proteins. The N-terminal methionine is often cleaved when the second residue in the primary sequence is small and uncharged (Met-Ala-, Cys, Gly, Pro, Ser, Thr, or Val). Requires deformylation of the N(alpha)-formylated initiator methionine before it can be hydrolyzed.</text>
</comment>
<dbReference type="GO" id="GO:0005829">
    <property type="term" value="C:cytosol"/>
    <property type="evidence" value="ECO:0007669"/>
    <property type="project" value="TreeGrafter"/>
</dbReference>
<dbReference type="PANTHER" id="PTHR43330:SF17">
    <property type="entry name" value="METHIONINE AMINOPEPTIDASE"/>
    <property type="match status" value="1"/>
</dbReference>
<dbReference type="GO" id="GO:0004239">
    <property type="term" value="F:initiator methionyl aminopeptidase activity"/>
    <property type="evidence" value="ECO:0007669"/>
    <property type="project" value="UniProtKB-UniRule"/>
</dbReference>
<keyword evidence="5 6" id="KW-0378">Hydrolase</keyword>
<feature type="binding site" evidence="6">
    <location>
        <position position="78"/>
    </location>
    <ligand>
        <name>substrate</name>
    </ligand>
</feature>
<keyword evidence="10" id="KW-1185">Reference proteome</keyword>
<feature type="binding site" evidence="6">
    <location>
        <position position="169"/>
    </location>
    <ligand>
        <name>a divalent metal cation</name>
        <dbReference type="ChEBI" id="CHEBI:60240"/>
        <label>2</label>
        <note>catalytic</note>
    </ligand>
</feature>
<protein>
    <recommendedName>
        <fullName evidence="6 7">Methionine aminopeptidase</fullName>
        <shortName evidence="6">MAP</shortName>
        <shortName evidence="6">MetAP</shortName>
        <ecNumber evidence="6 7">3.4.11.18</ecNumber>
    </recommendedName>
    <alternativeName>
        <fullName evidence="6">Peptidase M</fullName>
    </alternativeName>
</protein>
<dbReference type="SUPFAM" id="SSF55920">
    <property type="entry name" value="Creatinase/aminopeptidase"/>
    <property type="match status" value="1"/>
</dbReference>
<gene>
    <name evidence="6" type="primary">map</name>
    <name evidence="9" type="ORF">A7K91_02155</name>
</gene>